<feature type="domain" description="TIR" evidence="1">
    <location>
        <begin position="33"/>
        <end position="81"/>
    </location>
</feature>
<name>A0A371H1G6_MUCPR</name>
<dbReference type="GO" id="GO:0007165">
    <property type="term" value="P:signal transduction"/>
    <property type="evidence" value="ECO:0007669"/>
    <property type="project" value="InterPro"/>
</dbReference>
<evidence type="ECO:0000313" key="3">
    <source>
        <dbReference type="Proteomes" id="UP000257109"/>
    </source>
</evidence>
<accession>A0A371H1G6</accession>
<feature type="non-terminal residue" evidence="2">
    <location>
        <position position="1"/>
    </location>
</feature>
<evidence type="ECO:0000259" key="1">
    <source>
        <dbReference type="Pfam" id="PF01582"/>
    </source>
</evidence>
<protein>
    <recommendedName>
        <fullName evidence="1">TIR domain-containing protein</fullName>
    </recommendedName>
</protein>
<dbReference type="InterPro" id="IPR000157">
    <property type="entry name" value="TIR_dom"/>
</dbReference>
<dbReference type="AlphaFoldDB" id="A0A371H1G6"/>
<dbReference type="Proteomes" id="UP000257109">
    <property type="component" value="Unassembled WGS sequence"/>
</dbReference>
<evidence type="ECO:0000313" key="2">
    <source>
        <dbReference type="EMBL" id="RDX96641.1"/>
    </source>
</evidence>
<reference evidence="2" key="1">
    <citation type="submission" date="2018-05" db="EMBL/GenBank/DDBJ databases">
        <title>Draft genome of Mucuna pruriens seed.</title>
        <authorList>
            <person name="Nnadi N.E."/>
            <person name="Vos R."/>
            <person name="Hasami M.H."/>
            <person name="Devisetty U.K."/>
            <person name="Aguiy J.C."/>
        </authorList>
    </citation>
    <scope>NUCLEOTIDE SEQUENCE [LARGE SCALE GENOMIC DNA]</scope>
    <source>
        <strain evidence="2">JCA_2017</strain>
    </source>
</reference>
<dbReference type="EMBL" id="QJKJ01003840">
    <property type="protein sequence ID" value="RDX96641.1"/>
    <property type="molecule type" value="Genomic_DNA"/>
</dbReference>
<comment type="caution">
    <text evidence="2">The sequence shown here is derived from an EMBL/GenBank/DDBJ whole genome shotgun (WGS) entry which is preliminary data.</text>
</comment>
<gene>
    <name evidence="2" type="ORF">CR513_20664</name>
</gene>
<dbReference type="Gene3D" id="3.40.50.10140">
    <property type="entry name" value="Toll/interleukin-1 receptor homology (TIR) domain"/>
    <property type="match status" value="1"/>
</dbReference>
<proteinExistence type="predicted"/>
<keyword evidence="3" id="KW-1185">Reference proteome</keyword>
<organism evidence="2 3">
    <name type="scientific">Mucuna pruriens</name>
    <name type="common">Velvet bean</name>
    <name type="synonym">Dolichos pruriens</name>
    <dbReference type="NCBI Taxonomy" id="157652"/>
    <lineage>
        <taxon>Eukaryota</taxon>
        <taxon>Viridiplantae</taxon>
        <taxon>Streptophyta</taxon>
        <taxon>Embryophyta</taxon>
        <taxon>Tracheophyta</taxon>
        <taxon>Spermatophyta</taxon>
        <taxon>Magnoliopsida</taxon>
        <taxon>eudicotyledons</taxon>
        <taxon>Gunneridae</taxon>
        <taxon>Pentapetalae</taxon>
        <taxon>rosids</taxon>
        <taxon>fabids</taxon>
        <taxon>Fabales</taxon>
        <taxon>Fabaceae</taxon>
        <taxon>Papilionoideae</taxon>
        <taxon>50 kb inversion clade</taxon>
        <taxon>NPAAA clade</taxon>
        <taxon>indigoferoid/millettioid clade</taxon>
        <taxon>Phaseoleae</taxon>
        <taxon>Mucuna</taxon>
    </lineage>
</organism>
<dbReference type="InterPro" id="IPR035897">
    <property type="entry name" value="Toll_tir_struct_dom_sf"/>
</dbReference>
<dbReference type="OrthoDB" id="6160824at2759"/>
<sequence>MSIHQLCVNKRARLEKPWKQLLSEHFRVTLLDSLVSWSDALTQVANFAGWDMRNYEDEVEQLKKIVNGILAELGNTLLSITEFLVGLDSRSKNNLLQLKYTRLLATPANVR</sequence>
<dbReference type="Pfam" id="PF01582">
    <property type="entry name" value="TIR"/>
    <property type="match status" value="1"/>
</dbReference>